<dbReference type="Proteomes" id="UP000886653">
    <property type="component" value="Unassembled WGS sequence"/>
</dbReference>
<feature type="compositionally biased region" description="Pro residues" evidence="1">
    <location>
        <begin position="40"/>
        <end position="59"/>
    </location>
</feature>
<reference evidence="2" key="1">
    <citation type="submission" date="2013-11" db="EMBL/GenBank/DDBJ databases">
        <title>Genome sequence of the fusiform rust pathogen reveals effectors for host alternation and coevolution with pine.</title>
        <authorList>
            <consortium name="DOE Joint Genome Institute"/>
            <person name="Smith K."/>
            <person name="Pendleton A."/>
            <person name="Kubisiak T."/>
            <person name="Anderson C."/>
            <person name="Salamov A."/>
            <person name="Aerts A."/>
            <person name="Riley R."/>
            <person name="Clum A."/>
            <person name="Lindquist E."/>
            <person name="Ence D."/>
            <person name="Campbell M."/>
            <person name="Kronenberg Z."/>
            <person name="Feau N."/>
            <person name="Dhillon B."/>
            <person name="Hamelin R."/>
            <person name="Burleigh J."/>
            <person name="Smith J."/>
            <person name="Yandell M."/>
            <person name="Nelson C."/>
            <person name="Grigoriev I."/>
            <person name="Davis J."/>
        </authorList>
    </citation>
    <scope>NUCLEOTIDE SEQUENCE</scope>
    <source>
        <strain evidence="2">G11</strain>
    </source>
</reference>
<evidence type="ECO:0000313" key="3">
    <source>
        <dbReference type="Proteomes" id="UP000886653"/>
    </source>
</evidence>
<evidence type="ECO:0000256" key="1">
    <source>
        <dbReference type="SAM" id="MobiDB-lite"/>
    </source>
</evidence>
<proteinExistence type="predicted"/>
<name>A0A9P6NCN8_9BASI</name>
<evidence type="ECO:0000313" key="2">
    <source>
        <dbReference type="EMBL" id="KAG0141301.1"/>
    </source>
</evidence>
<keyword evidence="3" id="KW-1185">Reference proteome</keyword>
<feature type="region of interest" description="Disordered" evidence="1">
    <location>
        <begin position="13"/>
        <end position="59"/>
    </location>
</feature>
<protein>
    <submittedName>
        <fullName evidence="2">Uncharacterized protein</fullName>
    </submittedName>
</protein>
<comment type="caution">
    <text evidence="2">The sequence shown here is derived from an EMBL/GenBank/DDBJ whole genome shotgun (WGS) entry which is preliminary data.</text>
</comment>
<organism evidence="2 3">
    <name type="scientific">Cronartium quercuum f. sp. fusiforme G11</name>
    <dbReference type="NCBI Taxonomy" id="708437"/>
    <lineage>
        <taxon>Eukaryota</taxon>
        <taxon>Fungi</taxon>
        <taxon>Dikarya</taxon>
        <taxon>Basidiomycota</taxon>
        <taxon>Pucciniomycotina</taxon>
        <taxon>Pucciniomycetes</taxon>
        <taxon>Pucciniales</taxon>
        <taxon>Coleosporiaceae</taxon>
        <taxon>Cronartium</taxon>
    </lineage>
</organism>
<dbReference type="OrthoDB" id="2496884at2759"/>
<gene>
    <name evidence="2" type="ORF">CROQUDRAFT_51891</name>
</gene>
<accession>A0A9P6NCN8</accession>
<sequence length="171" mass="19481">MFASIEFWASYLSQSGSRKPKLRASSPPNPPSFGFYGQSSPPPRTHTHNSPPPYEEIIPPPSYESLDRGGLSLVDRNNGAFKIYYSDLVNLVKEWSRRRGIKADPLRFIEGGPFHSPRRIADMRELFMSIVKHQSCHLSVEMTSCDCRSIRWALLKQEWCEVLLLMGIIAL</sequence>
<dbReference type="AlphaFoldDB" id="A0A9P6NCN8"/>
<dbReference type="EMBL" id="MU167392">
    <property type="protein sequence ID" value="KAG0141301.1"/>
    <property type="molecule type" value="Genomic_DNA"/>
</dbReference>